<protein>
    <submittedName>
        <fullName evidence="2">Condensation domain-containing protein</fullName>
    </submittedName>
</protein>
<evidence type="ECO:0000259" key="1">
    <source>
        <dbReference type="Pfam" id="PF00668"/>
    </source>
</evidence>
<dbReference type="GO" id="GO:0005829">
    <property type="term" value="C:cytosol"/>
    <property type="evidence" value="ECO:0007669"/>
    <property type="project" value="TreeGrafter"/>
</dbReference>
<gene>
    <name evidence="2" type="ORF">SAMN05421810_102574</name>
</gene>
<proteinExistence type="predicted"/>
<dbReference type="SUPFAM" id="SSF52777">
    <property type="entry name" value="CoA-dependent acyltransferases"/>
    <property type="match status" value="2"/>
</dbReference>
<accession>A0A1I5QB69</accession>
<dbReference type="Proteomes" id="UP000198727">
    <property type="component" value="Unassembled WGS sequence"/>
</dbReference>
<organism evidence="2 3">
    <name type="scientific">Amycolatopsis arida</name>
    <dbReference type="NCBI Taxonomy" id="587909"/>
    <lineage>
        <taxon>Bacteria</taxon>
        <taxon>Bacillati</taxon>
        <taxon>Actinomycetota</taxon>
        <taxon>Actinomycetes</taxon>
        <taxon>Pseudonocardiales</taxon>
        <taxon>Pseudonocardiaceae</taxon>
        <taxon>Amycolatopsis</taxon>
    </lineage>
</organism>
<dbReference type="PANTHER" id="PTHR45527">
    <property type="entry name" value="NONRIBOSOMAL PEPTIDE SYNTHETASE"/>
    <property type="match status" value="1"/>
</dbReference>
<dbReference type="AlphaFoldDB" id="A0A1I5QB69"/>
<dbReference type="Gene3D" id="3.30.559.30">
    <property type="entry name" value="Nonribosomal peptide synthetase, condensation domain"/>
    <property type="match status" value="1"/>
</dbReference>
<dbReference type="STRING" id="587909.SAMN05421810_102574"/>
<dbReference type="EMBL" id="FOWW01000002">
    <property type="protein sequence ID" value="SFP43493.1"/>
    <property type="molecule type" value="Genomic_DNA"/>
</dbReference>
<dbReference type="GO" id="GO:0031177">
    <property type="term" value="F:phosphopantetheine binding"/>
    <property type="evidence" value="ECO:0007669"/>
    <property type="project" value="TreeGrafter"/>
</dbReference>
<dbReference type="InterPro" id="IPR023213">
    <property type="entry name" value="CAT-like_dom_sf"/>
</dbReference>
<dbReference type="OrthoDB" id="2472181at2"/>
<dbReference type="GO" id="GO:0043041">
    <property type="term" value="P:amino acid activation for nonribosomal peptide biosynthetic process"/>
    <property type="evidence" value="ECO:0007669"/>
    <property type="project" value="TreeGrafter"/>
</dbReference>
<dbReference type="GO" id="GO:0009239">
    <property type="term" value="P:enterobactin biosynthetic process"/>
    <property type="evidence" value="ECO:0007669"/>
    <property type="project" value="TreeGrafter"/>
</dbReference>
<reference evidence="3" key="1">
    <citation type="submission" date="2016-10" db="EMBL/GenBank/DDBJ databases">
        <authorList>
            <person name="Varghese N."/>
            <person name="Submissions S."/>
        </authorList>
    </citation>
    <scope>NUCLEOTIDE SEQUENCE [LARGE SCALE GENOMIC DNA]</scope>
    <source>
        <strain evidence="3">CGMCC 4.5579</strain>
    </source>
</reference>
<sequence>MSIIEVPVSSRTVNRFPLALQQEFLRMFDKGDEVGIFGPRYVHVDGWRIRGRVDIRTLQAALNDVVTRHESLRTAVVRDQQEGYQVVAPPSPPLLRVRELRDVVDHERRIQELLNEEEYREFSPQREVLLEATLVRFADDDNLLLLTAHHTATDAWSMPLIIRDLAACYAARKGHRPAALPEPSQYRDYVAHQLADSSRSLRVAREYWRDKLTGAEILALPTDQPRSAGDWAEASWLRFATEPERRAATVRTAARLRSSPFMILLAAYKVMLHRATGATDIVVPTFTPGRNEAIFQNSVGSFVNFLPLRTDVSGCRTFSDVVKQVRVTCMEAYQHEIPLAHILSEAPDLMNPAMRDDRAPCVFQVVQPPLLKDRELIGDLEYSAIWRRELSQPVGSYIPDGMLWCLHLGPTNDILANIAYSRGLFDDDRVERSAAEFISLLGELAADPEVRLDRIRTS</sequence>
<feature type="domain" description="Condensation" evidence="1">
    <location>
        <begin position="48"/>
        <end position="342"/>
    </location>
</feature>
<dbReference type="GO" id="GO:0008610">
    <property type="term" value="P:lipid biosynthetic process"/>
    <property type="evidence" value="ECO:0007669"/>
    <property type="project" value="UniProtKB-ARBA"/>
</dbReference>
<keyword evidence="3" id="KW-1185">Reference proteome</keyword>
<dbReference type="PANTHER" id="PTHR45527:SF1">
    <property type="entry name" value="FATTY ACID SYNTHASE"/>
    <property type="match status" value="1"/>
</dbReference>
<dbReference type="Pfam" id="PF00668">
    <property type="entry name" value="Condensation"/>
    <property type="match status" value="1"/>
</dbReference>
<name>A0A1I5QB69_9PSEU</name>
<dbReference type="InterPro" id="IPR001242">
    <property type="entry name" value="Condensation_dom"/>
</dbReference>
<dbReference type="GO" id="GO:0047527">
    <property type="term" value="F:2,3-dihydroxybenzoate-serine ligase activity"/>
    <property type="evidence" value="ECO:0007669"/>
    <property type="project" value="TreeGrafter"/>
</dbReference>
<evidence type="ECO:0000313" key="3">
    <source>
        <dbReference type="Proteomes" id="UP000198727"/>
    </source>
</evidence>
<dbReference type="RefSeq" id="WP_092529303.1">
    <property type="nucleotide sequence ID" value="NZ_FOWW01000002.1"/>
</dbReference>
<dbReference type="GO" id="GO:0009366">
    <property type="term" value="C:enterobactin synthetase complex"/>
    <property type="evidence" value="ECO:0007669"/>
    <property type="project" value="TreeGrafter"/>
</dbReference>
<evidence type="ECO:0000313" key="2">
    <source>
        <dbReference type="EMBL" id="SFP43493.1"/>
    </source>
</evidence>
<dbReference type="Gene3D" id="3.30.559.10">
    <property type="entry name" value="Chloramphenicol acetyltransferase-like domain"/>
    <property type="match status" value="1"/>
</dbReference>